<dbReference type="SUPFAM" id="SSF52540">
    <property type="entry name" value="P-loop containing nucleoside triphosphate hydrolases"/>
    <property type="match status" value="1"/>
</dbReference>
<dbReference type="InterPro" id="IPR010929">
    <property type="entry name" value="PDR_CDR_ABC"/>
</dbReference>
<evidence type="ECO:0000259" key="8">
    <source>
        <dbReference type="Pfam" id="PF06422"/>
    </source>
</evidence>
<dbReference type="GO" id="GO:0016020">
    <property type="term" value="C:membrane"/>
    <property type="evidence" value="ECO:0007669"/>
    <property type="project" value="UniProtKB-SubCell"/>
</dbReference>
<feature type="transmembrane region" description="Helical" evidence="6">
    <location>
        <begin position="350"/>
        <end position="371"/>
    </location>
</feature>
<keyword evidence="10" id="KW-1185">Reference proteome</keyword>
<dbReference type="Gene3D" id="3.40.50.300">
    <property type="entry name" value="P-loop containing nucleotide triphosphate hydrolases"/>
    <property type="match status" value="1"/>
</dbReference>
<comment type="caution">
    <text evidence="9">The sequence shown here is derived from an EMBL/GenBank/DDBJ whole genome shotgun (WGS) entry which is preliminary data.</text>
</comment>
<dbReference type="AlphaFoldDB" id="A0AAW0FXF3"/>
<dbReference type="PANTHER" id="PTHR19241">
    <property type="entry name" value="ATP-BINDING CASSETTE TRANSPORTER"/>
    <property type="match status" value="1"/>
</dbReference>
<feature type="transmembrane region" description="Helical" evidence="6">
    <location>
        <begin position="311"/>
        <end position="338"/>
    </location>
</feature>
<feature type="transmembrane region" description="Helical" evidence="6">
    <location>
        <begin position="268"/>
        <end position="291"/>
    </location>
</feature>
<feature type="domain" description="ABC-2 type transporter transmembrane" evidence="7">
    <location>
        <begin position="217"/>
        <end position="422"/>
    </location>
</feature>
<keyword evidence="5 6" id="KW-0472">Membrane</keyword>
<feature type="transmembrane region" description="Helical" evidence="6">
    <location>
        <begin position="377"/>
        <end position="396"/>
    </location>
</feature>
<gene>
    <name evidence="9" type="ORF">QCA50_013408</name>
</gene>
<reference evidence="9 10" key="1">
    <citation type="submission" date="2022-09" db="EMBL/GenBank/DDBJ databases">
        <authorList>
            <person name="Palmer J.M."/>
        </authorList>
    </citation>
    <scope>NUCLEOTIDE SEQUENCE [LARGE SCALE GENOMIC DNA]</scope>
    <source>
        <strain evidence="9 10">DSM 7382</strain>
    </source>
</reference>
<keyword evidence="2" id="KW-0813">Transport</keyword>
<dbReference type="Pfam" id="PF01061">
    <property type="entry name" value="ABC2_membrane"/>
    <property type="match status" value="1"/>
</dbReference>
<evidence type="ECO:0000313" key="9">
    <source>
        <dbReference type="EMBL" id="KAK7683570.1"/>
    </source>
</evidence>
<protein>
    <submittedName>
        <fullName evidence="9">Uncharacterized protein</fullName>
    </submittedName>
</protein>
<dbReference type="InterPro" id="IPR027417">
    <property type="entry name" value="P-loop_NTPase"/>
</dbReference>
<evidence type="ECO:0000256" key="3">
    <source>
        <dbReference type="ARBA" id="ARBA00022692"/>
    </source>
</evidence>
<comment type="subcellular location">
    <subcellularLocation>
        <location evidence="1">Membrane</location>
        <topology evidence="1">Multi-pass membrane protein</topology>
    </subcellularLocation>
</comment>
<feature type="transmembrane region" description="Helical" evidence="6">
    <location>
        <begin position="236"/>
        <end position="256"/>
    </location>
</feature>
<keyword evidence="4 6" id="KW-1133">Transmembrane helix</keyword>
<dbReference type="Proteomes" id="UP001385951">
    <property type="component" value="Unassembled WGS sequence"/>
</dbReference>
<dbReference type="EMBL" id="JASBNA010000030">
    <property type="protein sequence ID" value="KAK7683570.1"/>
    <property type="molecule type" value="Genomic_DNA"/>
</dbReference>
<evidence type="ECO:0000259" key="7">
    <source>
        <dbReference type="Pfam" id="PF01061"/>
    </source>
</evidence>
<dbReference type="GO" id="GO:0140359">
    <property type="term" value="F:ABC-type transporter activity"/>
    <property type="evidence" value="ECO:0007669"/>
    <property type="project" value="InterPro"/>
</dbReference>
<evidence type="ECO:0000256" key="4">
    <source>
        <dbReference type="ARBA" id="ARBA00022989"/>
    </source>
</evidence>
<dbReference type="GO" id="GO:0005524">
    <property type="term" value="F:ATP binding"/>
    <property type="evidence" value="ECO:0007669"/>
    <property type="project" value="InterPro"/>
</dbReference>
<feature type="transmembrane region" description="Helical" evidence="6">
    <location>
        <begin position="500"/>
        <end position="521"/>
    </location>
</feature>
<dbReference type="InterPro" id="IPR013525">
    <property type="entry name" value="ABC2_TM"/>
</dbReference>
<evidence type="ECO:0000256" key="5">
    <source>
        <dbReference type="ARBA" id="ARBA00023136"/>
    </source>
</evidence>
<dbReference type="Pfam" id="PF06422">
    <property type="entry name" value="PDR_CDR"/>
    <property type="match status" value="1"/>
</dbReference>
<accession>A0AAW0FXF3</accession>
<name>A0AAW0FXF3_9APHY</name>
<evidence type="ECO:0000256" key="6">
    <source>
        <dbReference type="SAM" id="Phobius"/>
    </source>
</evidence>
<evidence type="ECO:0000313" key="10">
    <source>
        <dbReference type="Proteomes" id="UP001385951"/>
    </source>
</evidence>
<proteinExistence type="predicted"/>
<evidence type="ECO:0000256" key="1">
    <source>
        <dbReference type="ARBA" id="ARBA00004141"/>
    </source>
</evidence>
<feature type="domain" description="CDR ABC transporter" evidence="8">
    <location>
        <begin position="480"/>
        <end position="526"/>
    </location>
</feature>
<evidence type="ECO:0000256" key="2">
    <source>
        <dbReference type="ARBA" id="ARBA00022448"/>
    </source>
</evidence>
<sequence length="540" mass="60975">MAILCLLTSKHKLATYSRWIPTLPRQTVREALLFSAKLRQPTSVPLAEKEAYVEKCLKMCGLEAYADAVVGSLGVEFRKRTTIGVELAAKPRLLLFLDEPTSGLDSQSAWAIMSFLRSLADSGQAILCTIHQPSSELFETTTGHVVATHKRTLRNTSLLLQEPAQPAHSDTDWHEVWKQSTEAQKVQAAIDTIHAEGRAKPPPQALHHSEFATSWSYQLATLVKREAQDHWRNPSFLIAKMALNIGAGLLIGFTFFKSKNTIQGTQNKLFAIFIGLLPGVPLGQQLTVPFIETRTVYEIRERPSRMYSWTALLTAQLIVETPWNIIGSTLFFLCWYWTVGFPTDRGGYTYLLYGILTPIYYTTLGQAVAAMSPNVEIAALLFAFFFAFVMIFCGVLQPYQLLSWWRWMYRVSPYTYLVEGLLGQAVGKREIVCSPVEFAIVSPPSGQTCKAFLEPFITFAGGYLNNPEATANCQYCAFRNADQFLLQGFNIQYAHRWRNIGLFMVFTVFNVAAIFSLTYVFRIEGSSILLWMKTHIFRRK</sequence>
<organism evidence="9 10">
    <name type="scientific">Cerrena zonata</name>
    <dbReference type="NCBI Taxonomy" id="2478898"/>
    <lineage>
        <taxon>Eukaryota</taxon>
        <taxon>Fungi</taxon>
        <taxon>Dikarya</taxon>
        <taxon>Basidiomycota</taxon>
        <taxon>Agaricomycotina</taxon>
        <taxon>Agaricomycetes</taxon>
        <taxon>Polyporales</taxon>
        <taxon>Cerrenaceae</taxon>
        <taxon>Cerrena</taxon>
    </lineage>
</organism>
<keyword evidence="3 6" id="KW-0812">Transmembrane</keyword>